<dbReference type="InterPro" id="IPR023352">
    <property type="entry name" value="MAPEG-like_dom_sf"/>
</dbReference>
<evidence type="ECO:0000256" key="4">
    <source>
        <dbReference type="ARBA" id="ARBA00023136"/>
    </source>
</evidence>
<dbReference type="GO" id="GO:0016020">
    <property type="term" value="C:membrane"/>
    <property type="evidence" value="ECO:0007669"/>
    <property type="project" value="UniProtKB-SubCell"/>
</dbReference>
<dbReference type="Proteomes" id="UP000223606">
    <property type="component" value="Chromosome 1"/>
</dbReference>
<keyword evidence="2 5" id="KW-0812">Transmembrane</keyword>
<dbReference type="KEGG" id="hdi:HDIA_1624"/>
<evidence type="ECO:0000313" key="7">
    <source>
        <dbReference type="Proteomes" id="UP000223606"/>
    </source>
</evidence>
<dbReference type="InterPro" id="IPR001129">
    <property type="entry name" value="Membr-assoc_MAPEG"/>
</dbReference>
<evidence type="ECO:0000256" key="1">
    <source>
        <dbReference type="ARBA" id="ARBA00004370"/>
    </source>
</evidence>
<organism evidence="6 7">
    <name type="scientific">Hartmannibacter diazotrophicus</name>
    <dbReference type="NCBI Taxonomy" id="1482074"/>
    <lineage>
        <taxon>Bacteria</taxon>
        <taxon>Pseudomonadati</taxon>
        <taxon>Pseudomonadota</taxon>
        <taxon>Alphaproteobacteria</taxon>
        <taxon>Hyphomicrobiales</taxon>
        <taxon>Pleomorphomonadaceae</taxon>
        <taxon>Hartmannibacter</taxon>
    </lineage>
</organism>
<dbReference type="Pfam" id="PF01124">
    <property type="entry name" value="MAPEG"/>
    <property type="match status" value="1"/>
</dbReference>
<dbReference type="AlphaFoldDB" id="A0A2C9D6M6"/>
<gene>
    <name evidence="6" type="ORF">HDIA_1624</name>
</gene>
<dbReference type="RefSeq" id="WP_099555717.1">
    <property type="nucleotide sequence ID" value="NZ_LT960614.1"/>
</dbReference>
<feature type="transmembrane region" description="Helical" evidence="5">
    <location>
        <begin position="67"/>
        <end position="95"/>
    </location>
</feature>
<keyword evidence="7" id="KW-1185">Reference proteome</keyword>
<accession>A0A2C9D6M6</accession>
<protein>
    <submittedName>
        <fullName evidence="6">MAPEG family protein</fullName>
    </submittedName>
</protein>
<name>A0A2C9D6M6_9HYPH</name>
<dbReference type="SUPFAM" id="SSF161084">
    <property type="entry name" value="MAPEG domain-like"/>
    <property type="match status" value="1"/>
</dbReference>
<dbReference type="OrthoDB" id="5516290at2"/>
<evidence type="ECO:0000256" key="5">
    <source>
        <dbReference type="SAM" id="Phobius"/>
    </source>
</evidence>
<proteinExistence type="predicted"/>
<dbReference type="Gene3D" id="1.20.120.550">
    <property type="entry name" value="Membrane associated eicosanoid/glutathione metabolism-like domain"/>
    <property type="match status" value="1"/>
</dbReference>
<feature type="transmembrane region" description="Helical" evidence="5">
    <location>
        <begin position="115"/>
        <end position="140"/>
    </location>
</feature>
<keyword evidence="3 5" id="KW-1133">Transmembrane helix</keyword>
<reference evidence="7" key="1">
    <citation type="submission" date="2017-09" db="EMBL/GenBank/DDBJ databases">
        <title>Genome sequence of Nannocystis excedens DSM 71.</title>
        <authorList>
            <person name="Blom J."/>
        </authorList>
    </citation>
    <scope>NUCLEOTIDE SEQUENCE [LARGE SCALE GENOMIC DNA]</scope>
    <source>
        <strain evidence="7">type strain: E19</strain>
    </source>
</reference>
<comment type="subcellular location">
    <subcellularLocation>
        <location evidence="1">Membrane</location>
    </subcellularLocation>
</comment>
<sequence length="141" mass="15379">MTAAVGLMALAMMAQMILMFRAARARFACVGARRVRLSEIALDSRAWPDDVLKLSNNMNNQFETPTLFYGLVLLALVLELASLPLAILAWAYVALRVAHRAVHTGANHLPTRPKVFMLGVSCLMIMAIILVIEIAVGMLAS</sequence>
<evidence type="ECO:0000256" key="3">
    <source>
        <dbReference type="ARBA" id="ARBA00022989"/>
    </source>
</evidence>
<keyword evidence="4 5" id="KW-0472">Membrane</keyword>
<evidence type="ECO:0000313" key="6">
    <source>
        <dbReference type="EMBL" id="SON55165.1"/>
    </source>
</evidence>
<dbReference type="EMBL" id="LT960614">
    <property type="protein sequence ID" value="SON55165.1"/>
    <property type="molecule type" value="Genomic_DNA"/>
</dbReference>
<evidence type="ECO:0000256" key="2">
    <source>
        <dbReference type="ARBA" id="ARBA00022692"/>
    </source>
</evidence>